<feature type="coiled-coil region" evidence="1">
    <location>
        <begin position="162"/>
        <end position="189"/>
    </location>
</feature>
<keyword evidence="4" id="KW-1185">Reference proteome</keyword>
<name>A0ABS8WVK0_DATST</name>
<dbReference type="EMBL" id="JACEIK010012208">
    <property type="protein sequence ID" value="MCE3216078.1"/>
    <property type="molecule type" value="Genomic_DNA"/>
</dbReference>
<evidence type="ECO:0000256" key="1">
    <source>
        <dbReference type="SAM" id="Coils"/>
    </source>
</evidence>
<dbReference type="InterPro" id="IPR046796">
    <property type="entry name" value="Transposase_32_dom"/>
</dbReference>
<organism evidence="3 4">
    <name type="scientific">Datura stramonium</name>
    <name type="common">Jimsonweed</name>
    <name type="synonym">Common thornapple</name>
    <dbReference type="NCBI Taxonomy" id="4076"/>
    <lineage>
        <taxon>Eukaryota</taxon>
        <taxon>Viridiplantae</taxon>
        <taxon>Streptophyta</taxon>
        <taxon>Embryophyta</taxon>
        <taxon>Tracheophyta</taxon>
        <taxon>Spermatophyta</taxon>
        <taxon>Magnoliopsida</taxon>
        <taxon>eudicotyledons</taxon>
        <taxon>Gunneridae</taxon>
        <taxon>Pentapetalae</taxon>
        <taxon>asterids</taxon>
        <taxon>lamiids</taxon>
        <taxon>Solanales</taxon>
        <taxon>Solanaceae</taxon>
        <taxon>Solanoideae</taxon>
        <taxon>Datureae</taxon>
        <taxon>Datura</taxon>
    </lineage>
</organism>
<proteinExistence type="predicted"/>
<evidence type="ECO:0000259" key="2">
    <source>
        <dbReference type="Pfam" id="PF20167"/>
    </source>
</evidence>
<evidence type="ECO:0000313" key="4">
    <source>
        <dbReference type="Proteomes" id="UP000823775"/>
    </source>
</evidence>
<protein>
    <recommendedName>
        <fullName evidence="2">Putative plant transposon protein domain-containing protein</fullName>
    </recommendedName>
</protein>
<gene>
    <name evidence="3" type="ORF">HAX54_004741</name>
</gene>
<comment type="caution">
    <text evidence="3">The sequence shown here is derived from an EMBL/GenBank/DDBJ whole genome shotgun (WGS) entry which is preliminary data.</text>
</comment>
<accession>A0ABS8WVK0</accession>
<keyword evidence="1" id="KW-0175">Coiled coil</keyword>
<feature type="domain" description="Putative plant transposon protein" evidence="2">
    <location>
        <begin position="5"/>
        <end position="154"/>
    </location>
</feature>
<dbReference type="Proteomes" id="UP000823775">
    <property type="component" value="Unassembled WGS sequence"/>
</dbReference>
<reference evidence="3 4" key="1">
    <citation type="journal article" date="2021" name="BMC Genomics">
        <title>Datura genome reveals duplications of psychoactive alkaloid biosynthetic genes and high mutation rate following tissue culture.</title>
        <authorList>
            <person name="Rajewski A."/>
            <person name="Carter-House D."/>
            <person name="Stajich J."/>
            <person name="Litt A."/>
        </authorList>
    </citation>
    <scope>NUCLEOTIDE SEQUENCE [LARGE SCALE GENOMIC DNA]</scope>
    <source>
        <strain evidence="3">AR-01</strain>
    </source>
</reference>
<sequence>MPILTRVQVRGEPIDISSITINRMLYGPEFAPPAKTMKFDYRMRERNNQCLWLAQALMDVQPPRLTNLKGKIYKSTLTLTTKFWWAVVRLQLFPTGEDNVLGEDRVVLIVSLMTGFLLNTDVIIEDEMRARETKFSISYPFPCLVTRLCKEAHVQILVGIDVDMIENKKHDLEKSKDEIRHNLQLHKTELACFSTPLSTSTPSTYSVAAAAQGVESTKTSSAALQDSQYAFTPANFAKLVKRADRHKKQNKLFAEQLGSFVDRDMQLRWHHMTTSMLGLVIWRHE</sequence>
<evidence type="ECO:0000313" key="3">
    <source>
        <dbReference type="EMBL" id="MCE3216078.1"/>
    </source>
</evidence>
<dbReference type="Pfam" id="PF20167">
    <property type="entry name" value="Transposase_32"/>
    <property type="match status" value="1"/>
</dbReference>